<proteinExistence type="predicted"/>
<comment type="caution">
    <text evidence="1">The sequence shown here is derived from an EMBL/GenBank/DDBJ whole genome shotgun (WGS) entry which is preliminary data.</text>
</comment>
<name>A0A4S8R715_9HELO</name>
<organism evidence="1 2">
    <name type="scientific">Botrytis galanthina</name>
    <dbReference type="NCBI Taxonomy" id="278940"/>
    <lineage>
        <taxon>Eukaryota</taxon>
        <taxon>Fungi</taxon>
        <taxon>Dikarya</taxon>
        <taxon>Ascomycota</taxon>
        <taxon>Pezizomycotina</taxon>
        <taxon>Leotiomycetes</taxon>
        <taxon>Helotiales</taxon>
        <taxon>Sclerotiniaceae</taxon>
        <taxon>Botrytis</taxon>
    </lineage>
</organism>
<gene>
    <name evidence="1" type="ORF">BGAL_0042g00080</name>
</gene>
<reference evidence="1 2" key="1">
    <citation type="submission" date="2017-12" db="EMBL/GenBank/DDBJ databases">
        <title>Comparative genomics of Botrytis spp.</title>
        <authorList>
            <person name="Valero-Jimenez C.A."/>
            <person name="Tapia P."/>
            <person name="Veloso J."/>
            <person name="Silva-Moreno E."/>
            <person name="Staats M."/>
            <person name="Valdes J.H."/>
            <person name="Van Kan J.A.L."/>
        </authorList>
    </citation>
    <scope>NUCLEOTIDE SEQUENCE [LARGE SCALE GENOMIC DNA]</scope>
    <source>
        <strain evidence="1 2">MUCL435</strain>
    </source>
</reference>
<sequence length="72" mass="7891">MNTGGPGLGAWYKVTDSAIKFLALKSNSDNASLMCEFEVVNNGKDFLGSVFNACQLNDVSAPEIFEYFLVKY</sequence>
<evidence type="ECO:0000313" key="2">
    <source>
        <dbReference type="Proteomes" id="UP000308671"/>
    </source>
</evidence>
<dbReference type="Proteomes" id="UP000308671">
    <property type="component" value="Unassembled WGS sequence"/>
</dbReference>
<protein>
    <submittedName>
        <fullName evidence="1">Uncharacterized protein</fullName>
    </submittedName>
</protein>
<accession>A0A4S8R715</accession>
<evidence type="ECO:0000313" key="1">
    <source>
        <dbReference type="EMBL" id="THV53763.1"/>
    </source>
</evidence>
<keyword evidence="2" id="KW-1185">Reference proteome</keyword>
<dbReference type="EMBL" id="PQXL01000042">
    <property type="protein sequence ID" value="THV53763.1"/>
    <property type="molecule type" value="Genomic_DNA"/>
</dbReference>
<dbReference type="AlphaFoldDB" id="A0A4S8R715"/>